<accession>A0A286P4I0</accession>
<feature type="domain" description="GFO/IDH/MocA-like oxidoreductase" evidence="3">
    <location>
        <begin position="556"/>
        <end position="630"/>
    </location>
</feature>
<dbReference type="SUPFAM" id="SSF55347">
    <property type="entry name" value="Glyceraldehyde-3-phosphate dehydrogenase-like, C-terminal domain"/>
    <property type="match status" value="1"/>
</dbReference>
<dbReference type="SUPFAM" id="SSF51735">
    <property type="entry name" value="NAD(P)-binding Rossmann-fold domains"/>
    <property type="match status" value="2"/>
</dbReference>
<organism evidence="4 5">
    <name type="scientific">Methylocaldum marinum</name>
    <dbReference type="NCBI Taxonomy" id="1432792"/>
    <lineage>
        <taxon>Bacteria</taxon>
        <taxon>Pseudomonadati</taxon>
        <taxon>Pseudomonadota</taxon>
        <taxon>Gammaproteobacteria</taxon>
        <taxon>Methylococcales</taxon>
        <taxon>Methylococcaceae</taxon>
        <taxon>Methylocaldum</taxon>
    </lineage>
</organism>
<dbReference type="OrthoDB" id="9781031at2"/>
<dbReference type="PANTHER" id="PTHR43377">
    <property type="entry name" value="BILIVERDIN REDUCTASE A"/>
    <property type="match status" value="1"/>
</dbReference>
<proteinExistence type="predicted"/>
<gene>
    <name evidence="4" type="ORF">sS8_5645</name>
</gene>
<name>A0A286P4I0_9GAMM</name>
<protein>
    <submittedName>
        <fullName evidence="4">Putative dehydrogenase</fullName>
    </submittedName>
</protein>
<dbReference type="InterPro" id="IPR011032">
    <property type="entry name" value="GroES-like_sf"/>
</dbReference>
<dbReference type="Pfam" id="PF22725">
    <property type="entry name" value="GFO_IDH_MocA_C3"/>
    <property type="match status" value="1"/>
</dbReference>
<dbReference type="InterPro" id="IPR036291">
    <property type="entry name" value="NAD(P)-bd_dom_sf"/>
</dbReference>
<dbReference type="Pfam" id="PF01408">
    <property type="entry name" value="GFO_IDH_MocA"/>
    <property type="match status" value="1"/>
</dbReference>
<evidence type="ECO:0000259" key="3">
    <source>
        <dbReference type="Pfam" id="PF22725"/>
    </source>
</evidence>
<dbReference type="EMBL" id="AP017928">
    <property type="protein sequence ID" value="BBA37562.1"/>
    <property type="molecule type" value="Genomic_DNA"/>
</dbReference>
<dbReference type="SUPFAM" id="SSF50129">
    <property type="entry name" value="GroES-like"/>
    <property type="match status" value="1"/>
</dbReference>
<feature type="domain" description="Alcohol dehydrogenase-like C-terminal" evidence="1">
    <location>
        <begin position="182"/>
        <end position="300"/>
    </location>
</feature>
<dbReference type="InterPro" id="IPR000683">
    <property type="entry name" value="Gfo/Idh/MocA-like_OxRdtase_N"/>
</dbReference>
<keyword evidence="5" id="KW-1185">Reference proteome</keyword>
<dbReference type="AlphaFoldDB" id="A0A286P4I0"/>
<dbReference type="Gene3D" id="3.40.50.720">
    <property type="entry name" value="NAD(P)-binding Rossmann-like Domain"/>
    <property type="match status" value="2"/>
</dbReference>
<sequence length="738" mass="80126">MRQLTQKLKDGSMGVIEVPPPRLSPGRVLVRNHFSLISAGTEGSTVNAARKSLLGKARERPQQVRQVLETLRRQGPTQTYRAVMKKLDAHSPLGYSSAGEVIGVGSGVRGLAVGDFVACGGAGYANHAEIVSVPANLCVKLPAGADLACAAYNTLGAIALQGIRQADLHLGETCVVIGLGLLGQLTALMLRASGVKVVGLDINPRMVEMSGRHCADLAFDSNTPGLPKIVEEASGGVGADAVIIAAATHSLEPINLAGRLLRKRGTVVVVGAVPTGFDREPYFYRKELVLKMSCSYGPGRYDPDYEEKGLDYPAGYVRWTENRNMRAFQEMLHSGRIDTSYLSTHRFRLNDAPAAYDLILNRTEDFLGILLEYDAAGADLETRVEIAGRRRRRELKSGAGVSFIGAGSYAMSHLLPNVADCDGVSLMGVVTSTGTSSRTVAEKYGFRFCSADERDVLDHEDTDTVFIATRHDSHAEFVLKALEESKHVFVEKPLCLTFEERNAIRETYERVQKSLTQPLLMVGFNRRYAPLAVRLKQALGSGPMCLMYRINAGSVPAESWIQDPELGGGRIIGEVCHFVDLMIYLTESLPETVYAALMGDPAETEDTVGITLSFAGGSMGVILYCANGAGSVAKEYLEAYRAGITGILRDFRELEIHGSGRMKRERLLNQDKGQKEMVRQFVSATLGKEGRVIPFREILASTDTSLAVKESLRKRSVVRLRDTPTDVSACAGQFSAQK</sequence>
<dbReference type="InterPro" id="IPR055170">
    <property type="entry name" value="GFO_IDH_MocA-like_dom"/>
</dbReference>
<dbReference type="PANTHER" id="PTHR43377:SF1">
    <property type="entry name" value="BILIVERDIN REDUCTASE A"/>
    <property type="match status" value="1"/>
</dbReference>
<evidence type="ECO:0000259" key="1">
    <source>
        <dbReference type="Pfam" id="PF00107"/>
    </source>
</evidence>
<dbReference type="Proteomes" id="UP000266313">
    <property type="component" value="Chromosome"/>
</dbReference>
<dbReference type="InterPro" id="IPR051450">
    <property type="entry name" value="Gfo/Idh/MocA_Oxidoreductases"/>
</dbReference>
<feature type="domain" description="Gfo/Idh/MocA-like oxidoreductase N-terminal" evidence="2">
    <location>
        <begin position="401"/>
        <end position="514"/>
    </location>
</feature>
<evidence type="ECO:0000313" key="4">
    <source>
        <dbReference type="EMBL" id="BBA37562.1"/>
    </source>
</evidence>
<dbReference type="Pfam" id="PF00107">
    <property type="entry name" value="ADH_zinc_N"/>
    <property type="match status" value="1"/>
</dbReference>
<dbReference type="CDD" id="cd08255">
    <property type="entry name" value="2-desacetyl-2-hydroxyethyl_bacteriochlorophyllide_like"/>
    <property type="match status" value="1"/>
</dbReference>
<dbReference type="GO" id="GO:0000166">
    <property type="term" value="F:nucleotide binding"/>
    <property type="evidence" value="ECO:0007669"/>
    <property type="project" value="InterPro"/>
</dbReference>
<dbReference type="InterPro" id="IPR013149">
    <property type="entry name" value="ADH-like_C"/>
</dbReference>
<reference evidence="4 5" key="1">
    <citation type="submission" date="2016-12" db="EMBL/GenBank/DDBJ databases">
        <title>Genome sequencing of Methylocaldum marinum.</title>
        <authorList>
            <person name="Takeuchi M."/>
            <person name="Kamagata Y."/>
            <person name="Hiraoka S."/>
            <person name="Oshima K."/>
            <person name="Hattori M."/>
            <person name="Iwasaki W."/>
        </authorList>
    </citation>
    <scope>NUCLEOTIDE SEQUENCE [LARGE SCALE GENOMIC DNA]</scope>
    <source>
        <strain evidence="4 5">S8</strain>
    </source>
</reference>
<dbReference type="Gene3D" id="3.30.360.10">
    <property type="entry name" value="Dihydrodipicolinate Reductase, domain 2"/>
    <property type="match status" value="1"/>
</dbReference>
<evidence type="ECO:0000259" key="2">
    <source>
        <dbReference type="Pfam" id="PF01408"/>
    </source>
</evidence>
<evidence type="ECO:0000313" key="5">
    <source>
        <dbReference type="Proteomes" id="UP000266313"/>
    </source>
</evidence>
<dbReference type="RefSeq" id="WP_119632526.1">
    <property type="nucleotide sequence ID" value="NZ_AP017928.1"/>
</dbReference>
<dbReference type="KEGG" id="mmai:sS8_5645"/>
<dbReference type="Gene3D" id="3.90.180.10">
    <property type="entry name" value="Medium-chain alcohol dehydrogenases, catalytic domain"/>
    <property type="match status" value="1"/>
</dbReference>